<comment type="subcellular location">
    <subcellularLocation>
        <location evidence="4">Secreted</location>
    </subcellularLocation>
    <subcellularLocation>
        <location evidence="4">Bacterial flagellum</location>
    </subcellularLocation>
</comment>
<evidence type="ECO:0000313" key="8">
    <source>
        <dbReference type="Proteomes" id="UP001500359"/>
    </source>
</evidence>
<keyword evidence="7" id="KW-0969">Cilium</keyword>
<dbReference type="PANTHER" id="PTHR42792:SF2">
    <property type="entry name" value="FLAGELLIN"/>
    <property type="match status" value="1"/>
</dbReference>
<dbReference type="InterPro" id="IPR042187">
    <property type="entry name" value="Flagellin_C_sub2"/>
</dbReference>
<keyword evidence="2 4" id="KW-0964">Secreted</keyword>
<proteinExistence type="inferred from homology"/>
<evidence type="ECO:0000313" key="7">
    <source>
        <dbReference type="EMBL" id="GAA0853660.1"/>
    </source>
</evidence>
<evidence type="ECO:0000256" key="1">
    <source>
        <dbReference type="ARBA" id="ARBA00005709"/>
    </source>
</evidence>
<name>A0ABN1LDJ4_9ALTE</name>
<keyword evidence="8" id="KW-1185">Reference proteome</keyword>
<organism evidence="7 8">
    <name type="scientific">Aliiglaciecola litoralis</name>
    <dbReference type="NCBI Taxonomy" id="582857"/>
    <lineage>
        <taxon>Bacteria</taxon>
        <taxon>Pseudomonadati</taxon>
        <taxon>Pseudomonadota</taxon>
        <taxon>Gammaproteobacteria</taxon>
        <taxon>Alteromonadales</taxon>
        <taxon>Alteromonadaceae</taxon>
        <taxon>Aliiglaciecola</taxon>
    </lineage>
</organism>
<keyword evidence="7" id="KW-0282">Flagellum</keyword>
<protein>
    <recommendedName>
        <fullName evidence="4">Flagellin</fullName>
    </recommendedName>
</protein>
<feature type="domain" description="Flagellin N-terminal" evidence="5">
    <location>
        <begin position="8"/>
        <end position="136"/>
    </location>
</feature>
<dbReference type="Pfam" id="PF00700">
    <property type="entry name" value="Flagellin_C"/>
    <property type="match status" value="1"/>
</dbReference>
<dbReference type="SUPFAM" id="SSF64518">
    <property type="entry name" value="Phase 1 flagellin"/>
    <property type="match status" value="1"/>
</dbReference>
<keyword evidence="7" id="KW-0966">Cell projection</keyword>
<dbReference type="PANTHER" id="PTHR42792">
    <property type="entry name" value="FLAGELLIN"/>
    <property type="match status" value="1"/>
</dbReference>
<comment type="similarity">
    <text evidence="1 4">Belongs to the bacterial flagellin family.</text>
</comment>
<dbReference type="Pfam" id="PF00669">
    <property type="entry name" value="Flagellin_N"/>
    <property type="match status" value="1"/>
</dbReference>
<feature type="domain" description="Flagellin C-terminal" evidence="6">
    <location>
        <begin position="180"/>
        <end position="265"/>
    </location>
</feature>
<keyword evidence="3 4" id="KW-0975">Bacterial flagellum</keyword>
<dbReference type="Gene3D" id="6.10.10.10">
    <property type="entry name" value="Flagellar export chaperone, C-terminal domain"/>
    <property type="match status" value="1"/>
</dbReference>
<dbReference type="InterPro" id="IPR001029">
    <property type="entry name" value="Flagellin_N"/>
</dbReference>
<evidence type="ECO:0000256" key="2">
    <source>
        <dbReference type="ARBA" id="ARBA00022525"/>
    </source>
</evidence>
<evidence type="ECO:0000259" key="5">
    <source>
        <dbReference type="Pfam" id="PF00669"/>
    </source>
</evidence>
<dbReference type="Proteomes" id="UP001500359">
    <property type="component" value="Unassembled WGS sequence"/>
</dbReference>
<comment type="function">
    <text evidence="4">Flagellin is the subunit protein which polymerizes to form the filaments of bacterial flagella.</text>
</comment>
<gene>
    <name evidence="7" type="ORF">GCM10009114_07020</name>
</gene>
<dbReference type="PRINTS" id="PR00207">
    <property type="entry name" value="FLAGELLIN"/>
</dbReference>
<dbReference type="RefSeq" id="WP_343856519.1">
    <property type="nucleotide sequence ID" value="NZ_BAAAFD010000001.1"/>
</dbReference>
<dbReference type="InterPro" id="IPR001492">
    <property type="entry name" value="Flagellin"/>
</dbReference>
<accession>A0ABN1LDJ4</accession>
<evidence type="ECO:0000256" key="3">
    <source>
        <dbReference type="ARBA" id="ARBA00023143"/>
    </source>
</evidence>
<dbReference type="InterPro" id="IPR046358">
    <property type="entry name" value="Flagellin_C"/>
</dbReference>
<sequence length="266" mass="28006">MNGINTETNSSLLQQLQQKQETLFEKLASGKRVNSAADDSAAQQIIDRLTTQVEGNRQSISNAYDGVSLTQVAEGGLSGINSDVNRIRELSVQAGNGILSDADRGALQAEISQLQENITQTIDQTNFGGRQLLSESGNIDFQVGANAGQRIGVQTQDIAAELDDVLNIDVSTAQGAEEALEAADNALEFVGGARAELGATQNQFESAARNLSQADVNVSAARSRLQDTDFAQATTQSIATGIQSQAALTVQAQANQQQGQVLSLLS</sequence>
<evidence type="ECO:0000259" key="6">
    <source>
        <dbReference type="Pfam" id="PF00700"/>
    </source>
</evidence>
<reference evidence="7 8" key="1">
    <citation type="journal article" date="2019" name="Int. J. Syst. Evol. Microbiol.">
        <title>The Global Catalogue of Microorganisms (GCM) 10K type strain sequencing project: providing services to taxonomists for standard genome sequencing and annotation.</title>
        <authorList>
            <consortium name="The Broad Institute Genomics Platform"/>
            <consortium name="The Broad Institute Genome Sequencing Center for Infectious Disease"/>
            <person name="Wu L."/>
            <person name="Ma J."/>
        </authorList>
    </citation>
    <scope>NUCLEOTIDE SEQUENCE [LARGE SCALE GENOMIC DNA]</scope>
    <source>
        <strain evidence="7 8">JCM 15896</strain>
    </source>
</reference>
<dbReference type="Gene3D" id="1.20.1330.10">
    <property type="entry name" value="f41 fragment of flagellin, N-terminal domain"/>
    <property type="match status" value="1"/>
</dbReference>
<evidence type="ECO:0000256" key="4">
    <source>
        <dbReference type="RuleBase" id="RU362073"/>
    </source>
</evidence>
<comment type="caution">
    <text evidence="7">The sequence shown here is derived from an EMBL/GenBank/DDBJ whole genome shotgun (WGS) entry which is preliminary data.</text>
</comment>
<dbReference type="EMBL" id="BAAAFD010000001">
    <property type="protein sequence ID" value="GAA0853660.1"/>
    <property type="molecule type" value="Genomic_DNA"/>
</dbReference>